<evidence type="ECO:0000256" key="3">
    <source>
        <dbReference type="PROSITE-ProRule" id="PRU00023"/>
    </source>
</evidence>
<dbReference type="SUPFAM" id="SSF48403">
    <property type="entry name" value="Ankyrin repeat"/>
    <property type="match status" value="1"/>
</dbReference>
<dbReference type="Pfam" id="PF12796">
    <property type="entry name" value="Ank_2"/>
    <property type="match status" value="1"/>
</dbReference>
<evidence type="ECO:0000256" key="2">
    <source>
        <dbReference type="ARBA" id="ARBA00023043"/>
    </source>
</evidence>
<proteinExistence type="predicted"/>
<evidence type="ECO:0000313" key="4">
    <source>
        <dbReference type="EMBL" id="CBY07659.1"/>
    </source>
</evidence>
<dbReference type="OrthoDB" id="71307at2759"/>
<evidence type="ECO:0000256" key="1">
    <source>
        <dbReference type="ARBA" id="ARBA00022737"/>
    </source>
</evidence>
<evidence type="ECO:0000313" key="5">
    <source>
        <dbReference type="EMBL" id="CBY30691.1"/>
    </source>
</evidence>
<feature type="repeat" description="ANK" evidence="3">
    <location>
        <begin position="81"/>
        <end position="116"/>
    </location>
</feature>
<dbReference type="Proteomes" id="UP000011014">
    <property type="component" value="Unassembled WGS sequence"/>
</dbReference>
<dbReference type="AlphaFoldDB" id="E4X5Y6"/>
<evidence type="ECO:0000313" key="6">
    <source>
        <dbReference type="Proteomes" id="UP000001307"/>
    </source>
</evidence>
<keyword evidence="6" id="KW-1185">Reference proteome</keyword>
<dbReference type="PROSITE" id="PS50088">
    <property type="entry name" value="ANK_REPEAT"/>
    <property type="match status" value="1"/>
</dbReference>
<name>E4X5Y6_OIKDI</name>
<organism evidence="4">
    <name type="scientific">Oikopleura dioica</name>
    <name type="common">Tunicate</name>
    <dbReference type="NCBI Taxonomy" id="34765"/>
    <lineage>
        <taxon>Eukaryota</taxon>
        <taxon>Metazoa</taxon>
        <taxon>Chordata</taxon>
        <taxon>Tunicata</taxon>
        <taxon>Appendicularia</taxon>
        <taxon>Copelata</taxon>
        <taxon>Oikopleuridae</taxon>
        <taxon>Oikopleura</taxon>
    </lineage>
</organism>
<dbReference type="InParanoid" id="E4X5Y6"/>
<keyword evidence="1" id="KW-0677">Repeat</keyword>
<dbReference type="EMBL" id="FN654281">
    <property type="protein sequence ID" value="CBY30691.1"/>
    <property type="molecule type" value="Genomic_DNA"/>
</dbReference>
<gene>
    <name evidence="4" type="ORF">GSOID_T00002648001</name>
    <name evidence="5" type="ORF">GSOID_T00018574001</name>
</gene>
<dbReference type="Gene3D" id="1.25.40.20">
    <property type="entry name" value="Ankyrin repeat-containing domain"/>
    <property type="match status" value="1"/>
</dbReference>
<keyword evidence="2 3" id="KW-0040">ANK repeat</keyword>
<accession>E4X5Y6</accession>
<dbReference type="EMBL" id="FN653026">
    <property type="protein sequence ID" value="CBY07659.1"/>
    <property type="molecule type" value="Genomic_DNA"/>
</dbReference>
<dbReference type="InterPro" id="IPR036770">
    <property type="entry name" value="Ankyrin_rpt-contain_sf"/>
</dbReference>
<dbReference type="SMART" id="SM00248">
    <property type="entry name" value="ANK"/>
    <property type="match status" value="4"/>
</dbReference>
<dbReference type="Proteomes" id="UP000001307">
    <property type="component" value="Unassembled WGS sequence"/>
</dbReference>
<dbReference type="PANTHER" id="PTHR24171">
    <property type="entry name" value="ANKYRIN REPEAT DOMAIN-CONTAINING PROTEIN 39-RELATED"/>
    <property type="match status" value="1"/>
</dbReference>
<sequence>MDATSLIKNNLNCKLLTHARIGRSEEIKECLAKGADVRYKDPYTGRTALLNTAFGSMTENLAENIQTLIEAKADVNETDCNGATALMTCCSRRDLDPLPGAILLVENGAEINKQDNVGWTAMHYAMSFTDERRLRKTIPFLVKSGFDFKKKNLKGETALDFALARKKQGSKAFYFLQKAIEVNESIAA</sequence>
<reference evidence="4" key="1">
    <citation type="journal article" date="2010" name="Science">
        <title>Plasticity of animal genome architecture unmasked by rapid evolution of a pelagic tunicate.</title>
        <authorList>
            <person name="Denoeud F."/>
            <person name="Henriet S."/>
            <person name="Mungpakdee S."/>
            <person name="Aury J.M."/>
            <person name="Da Silva C."/>
            <person name="Brinkmann H."/>
            <person name="Mikhaleva J."/>
            <person name="Olsen L.C."/>
            <person name="Jubin C."/>
            <person name="Canestro C."/>
            <person name="Bouquet J.M."/>
            <person name="Danks G."/>
            <person name="Poulain J."/>
            <person name="Campsteijn C."/>
            <person name="Adamski M."/>
            <person name="Cross I."/>
            <person name="Yadetie F."/>
            <person name="Muffato M."/>
            <person name="Louis A."/>
            <person name="Butcher S."/>
            <person name="Tsagkogeorga G."/>
            <person name="Konrad A."/>
            <person name="Singh S."/>
            <person name="Jensen M.F."/>
            <person name="Cong E.H."/>
            <person name="Eikeseth-Otteraa H."/>
            <person name="Noel B."/>
            <person name="Anthouard V."/>
            <person name="Porcel B.M."/>
            <person name="Kachouri-Lafond R."/>
            <person name="Nishino A."/>
            <person name="Ugolini M."/>
            <person name="Chourrout P."/>
            <person name="Nishida H."/>
            <person name="Aasland R."/>
            <person name="Huzurbazar S."/>
            <person name="Westhof E."/>
            <person name="Delsuc F."/>
            <person name="Lehrach H."/>
            <person name="Reinhardt R."/>
            <person name="Weissenbach J."/>
            <person name="Roy S.W."/>
            <person name="Artiguenave F."/>
            <person name="Postlethwait J.H."/>
            <person name="Manak J.R."/>
            <person name="Thompson E.M."/>
            <person name="Jaillon O."/>
            <person name="Du Pasquier L."/>
            <person name="Boudinot P."/>
            <person name="Liberles D.A."/>
            <person name="Volff J.N."/>
            <person name="Philippe H."/>
            <person name="Lenhard B."/>
            <person name="Roest Crollius H."/>
            <person name="Wincker P."/>
            <person name="Chourrout D."/>
        </authorList>
    </citation>
    <scope>NUCLEOTIDE SEQUENCE [LARGE SCALE GENOMIC DNA]</scope>
</reference>
<dbReference type="InterPro" id="IPR002110">
    <property type="entry name" value="Ankyrin_rpt"/>
</dbReference>
<protein>
    <submittedName>
        <fullName evidence="4">Uncharacterized protein</fullName>
    </submittedName>
</protein>